<sequence length="110" mass="12370">METLQTQSPLQFETLSLTALQDLCHLTLEWHQIYMPITKLHWAANIPYRWGIAHSISATKEGNTYRLTTMDNSAIFLQSLGMSSPNRGTTKTWDISAITLFVPLSVTDTG</sequence>
<name>A0AAD1R871_PELCU</name>
<reference evidence="1" key="1">
    <citation type="submission" date="2022-03" db="EMBL/GenBank/DDBJ databases">
        <authorList>
            <person name="Alioto T."/>
            <person name="Alioto T."/>
            <person name="Gomez Garrido J."/>
        </authorList>
    </citation>
    <scope>NUCLEOTIDE SEQUENCE</scope>
</reference>
<dbReference type="Proteomes" id="UP001295444">
    <property type="component" value="Chromosome 01"/>
</dbReference>
<proteinExistence type="predicted"/>
<accession>A0AAD1R871</accession>
<dbReference type="AlphaFoldDB" id="A0AAD1R871"/>
<organism evidence="1 2">
    <name type="scientific">Pelobates cultripes</name>
    <name type="common">Western spadefoot toad</name>
    <dbReference type="NCBI Taxonomy" id="61616"/>
    <lineage>
        <taxon>Eukaryota</taxon>
        <taxon>Metazoa</taxon>
        <taxon>Chordata</taxon>
        <taxon>Craniata</taxon>
        <taxon>Vertebrata</taxon>
        <taxon>Euteleostomi</taxon>
        <taxon>Amphibia</taxon>
        <taxon>Batrachia</taxon>
        <taxon>Anura</taxon>
        <taxon>Pelobatoidea</taxon>
        <taxon>Pelobatidae</taxon>
        <taxon>Pelobates</taxon>
    </lineage>
</organism>
<dbReference type="EMBL" id="OW240912">
    <property type="protein sequence ID" value="CAH2225472.1"/>
    <property type="molecule type" value="Genomic_DNA"/>
</dbReference>
<protein>
    <submittedName>
        <fullName evidence="1">Uncharacterized protein</fullName>
    </submittedName>
</protein>
<keyword evidence="2" id="KW-1185">Reference proteome</keyword>
<evidence type="ECO:0000313" key="2">
    <source>
        <dbReference type="Proteomes" id="UP001295444"/>
    </source>
</evidence>
<evidence type="ECO:0000313" key="1">
    <source>
        <dbReference type="EMBL" id="CAH2225472.1"/>
    </source>
</evidence>
<gene>
    <name evidence="1" type="ORF">PECUL_23A019545</name>
</gene>